<keyword evidence="2" id="KW-1185">Reference proteome</keyword>
<evidence type="ECO:0000313" key="2">
    <source>
        <dbReference type="Proteomes" id="UP001241656"/>
    </source>
</evidence>
<sequence>MKEFDIEKLKRENVFRTPDGFFEDMQNKVLQETVPLSRGRIINLDWAYGAAAAVALLLGITVFINSEGGVESQLTSQKSSSESSSATYTLSDNKPQTEEAVALQILEKDLTFVAHSDQKVSKEQQVTISTKGNAGFANQNKQKISPNPEVQVDQILAGFTSAELAAVGRNTEQDIYLDLYN</sequence>
<organism evidence="1 2">
    <name type="scientific">Chryseobacterium gotjawalense</name>
    <dbReference type="NCBI Taxonomy" id="3042315"/>
    <lineage>
        <taxon>Bacteria</taxon>
        <taxon>Pseudomonadati</taxon>
        <taxon>Bacteroidota</taxon>
        <taxon>Flavobacteriia</taxon>
        <taxon>Flavobacteriales</taxon>
        <taxon>Weeksellaceae</taxon>
        <taxon>Chryseobacterium group</taxon>
        <taxon>Chryseobacterium</taxon>
    </lineage>
</organism>
<gene>
    <name evidence="1" type="ORF">QGN23_10125</name>
</gene>
<dbReference type="Proteomes" id="UP001241656">
    <property type="component" value="Chromosome"/>
</dbReference>
<reference evidence="1 2" key="1">
    <citation type="submission" date="2023-05" db="EMBL/GenBank/DDBJ databases">
        <title>Genomic insight into Chryseobacterium sp. wdc7 isolated forest soil (Gotjawal).</title>
        <authorList>
            <person name="Park S.-J."/>
        </authorList>
    </citation>
    <scope>NUCLEOTIDE SEQUENCE [LARGE SCALE GENOMIC DNA]</scope>
    <source>
        <strain evidence="2">wdc7</strain>
    </source>
</reference>
<evidence type="ECO:0000313" key="1">
    <source>
        <dbReference type="EMBL" id="WHF50788.1"/>
    </source>
</evidence>
<name>A0ABY8RA04_9FLAO</name>
<dbReference type="RefSeq" id="WP_282904193.1">
    <property type="nucleotide sequence ID" value="NZ_CP124855.1"/>
</dbReference>
<proteinExistence type="predicted"/>
<protein>
    <submittedName>
        <fullName evidence="1">Uncharacterized protein</fullName>
    </submittedName>
</protein>
<accession>A0ABY8RA04</accession>
<dbReference type="EMBL" id="CP124855">
    <property type="protein sequence ID" value="WHF50788.1"/>
    <property type="molecule type" value="Genomic_DNA"/>
</dbReference>